<dbReference type="EMBL" id="CM007651">
    <property type="protein sequence ID" value="ONI32884.1"/>
    <property type="molecule type" value="Genomic_DNA"/>
</dbReference>
<dbReference type="InterPro" id="IPR017930">
    <property type="entry name" value="Myb_dom"/>
</dbReference>
<accession>A0A251RA13</accession>
<organism evidence="16 17">
    <name type="scientific">Prunus persica</name>
    <name type="common">Peach</name>
    <name type="synonym">Amygdalus persica</name>
    <dbReference type="NCBI Taxonomy" id="3760"/>
    <lineage>
        <taxon>Eukaryota</taxon>
        <taxon>Viridiplantae</taxon>
        <taxon>Streptophyta</taxon>
        <taxon>Embryophyta</taxon>
        <taxon>Tracheophyta</taxon>
        <taxon>Spermatophyta</taxon>
        <taxon>Magnoliopsida</taxon>
        <taxon>eudicotyledons</taxon>
        <taxon>Gunneridae</taxon>
        <taxon>Pentapetalae</taxon>
        <taxon>rosids</taxon>
        <taxon>fabids</taxon>
        <taxon>Rosales</taxon>
        <taxon>Rosaceae</taxon>
        <taxon>Amygdaloideae</taxon>
        <taxon>Amygdaleae</taxon>
        <taxon>Prunus</taxon>
    </lineage>
</organism>
<keyword evidence="7 11" id="KW-0238">DNA-binding</keyword>
<evidence type="ECO:0000256" key="2">
    <source>
        <dbReference type="ARBA" id="ARBA00006015"/>
    </source>
</evidence>
<evidence type="ECO:0000256" key="7">
    <source>
        <dbReference type="ARBA" id="ARBA00023125"/>
    </source>
</evidence>
<comment type="similarity">
    <text evidence="2">Belongs to the ARR family. Type-B subfamily.</text>
</comment>
<protein>
    <recommendedName>
        <fullName evidence="11">Two-component response regulator</fullName>
    </recommendedName>
</protein>
<dbReference type="FunFam" id="1.10.10.60:FF:000007">
    <property type="entry name" value="Two-component response regulator"/>
    <property type="match status" value="1"/>
</dbReference>
<evidence type="ECO:0000313" key="16">
    <source>
        <dbReference type="EMBL" id="ONI32884.1"/>
    </source>
</evidence>
<dbReference type="SMR" id="A0A251RA13"/>
<keyword evidence="10 11" id="KW-0539">Nucleus</keyword>
<dbReference type="InterPro" id="IPR006447">
    <property type="entry name" value="Myb_dom_plants"/>
</dbReference>
<dbReference type="GO" id="GO:0000160">
    <property type="term" value="P:phosphorelay signal transduction system"/>
    <property type="evidence" value="ECO:0007669"/>
    <property type="project" value="UniProtKB-KW"/>
</dbReference>
<evidence type="ECO:0000256" key="4">
    <source>
        <dbReference type="ARBA" id="ARBA00022864"/>
    </source>
</evidence>
<keyword evidence="9 11" id="KW-0804">Transcription</keyword>
<name>A0A251RA13_PRUPE</name>
<feature type="region of interest" description="Disordered" evidence="13">
    <location>
        <begin position="484"/>
        <end position="504"/>
    </location>
</feature>
<evidence type="ECO:0000256" key="8">
    <source>
        <dbReference type="ARBA" id="ARBA00023159"/>
    </source>
</evidence>
<dbReference type="GO" id="GO:0009736">
    <property type="term" value="P:cytokinin-activated signaling pathway"/>
    <property type="evidence" value="ECO:0007669"/>
    <property type="project" value="UniProtKB-KW"/>
</dbReference>
<evidence type="ECO:0000313" key="17">
    <source>
        <dbReference type="Proteomes" id="UP000006882"/>
    </source>
</evidence>
<dbReference type="Gene3D" id="3.40.50.2300">
    <property type="match status" value="1"/>
</dbReference>
<dbReference type="InterPro" id="IPR045279">
    <property type="entry name" value="ARR-like"/>
</dbReference>
<dbReference type="InterPro" id="IPR011006">
    <property type="entry name" value="CheY-like_superfamily"/>
</dbReference>
<reference evidence="16 17" key="1">
    <citation type="journal article" date="2013" name="Nat. Genet.">
        <title>The high-quality draft genome of peach (Prunus persica) identifies unique patterns of genetic diversity, domestication and genome evolution.</title>
        <authorList>
            <consortium name="International Peach Genome Initiative"/>
            <person name="Verde I."/>
            <person name="Abbott A.G."/>
            <person name="Scalabrin S."/>
            <person name="Jung S."/>
            <person name="Shu S."/>
            <person name="Marroni F."/>
            <person name="Zhebentyayeva T."/>
            <person name="Dettori M.T."/>
            <person name="Grimwood J."/>
            <person name="Cattonaro F."/>
            <person name="Zuccolo A."/>
            <person name="Rossini L."/>
            <person name="Jenkins J."/>
            <person name="Vendramin E."/>
            <person name="Meisel L.A."/>
            <person name="Decroocq V."/>
            <person name="Sosinski B."/>
            <person name="Prochnik S."/>
            <person name="Mitros T."/>
            <person name="Policriti A."/>
            <person name="Cipriani G."/>
            <person name="Dondini L."/>
            <person name="Ficklin S."/>
            <person name="Goodstein D.M."/>
            <person name="Xuan P."/>
            <person name="Del Fabbro C."/>
            <person name="Aramini V."/>
            <person name="Copetti D."/>
            <person name="Gonzalez S."/>
            <person name="Horner D.S."/>
            <person name="Falchi R."/>
            <person name="Lucas S."/>
            <person name="Mica E."/>
            <person name="Maldonado J."/>
            <person name="Lazzari B."/>
            <person name="Bielenberg D."/>
            <person name="Pirona R."/>
            <person name="Miculan M."/>
            <person name="Barakat A."/>
            <person name="Testolin R."/>
            <person name="Stella A."/>
            <person name="Tartarini S."/>
            <person name="Tonutti P."/>
            <person name="Arus P."/>
            <person name="Orellana A."/>
            <person name="Wells C."/>
            <person name="Main D."/>
            <person name="Vizzotto G."/>
            <person name="Silva H."/>
            <person name="Salamini F."/>
            <person name="Schmutz J."/>
            <person name="Morgante M."/>
            <person name="Rokhsar D.S."/>
        </authorList>
    </citation>
    <scope>NUCLEOTIDE SEQUENCE [LARGE SCALE GENOMIC DNA]</scope>
    <source>
        <strain evidence="17">cv. Nemared</strain>
    </source>
</reference>
<evidence type="ECO:0000256" key="11">
    <source>
        <dbReference type="PIRNR" id="PIRNR036392"/>
    </source>
</evidence>
<feature type="compositionally biased region" description="Polar residues" evidence="13">
    <location>
        <begin position="484"/>
        <end position="494"/>
    </location>
</feature>
<comment type="subcellular location">
    <subcellularLocation>
        <location evidence="1 11">Nucleus</location>
    </subcellularLocation>
</comment>
<feature type="region of interest" description="Disordered" evidence="13">
    <location>
        <begin position="89"/>
        <end position="153"/>
    </location>
</feature>
<comment type="caution">
    <text evidence="12">Lacks conserved residue(s) required for the propagation of feature annotation.</text>
</comment>
<evidence type="ECO:0000259" key="15">
    <source>
        <dbReference type="PROSITE" id="PS51294"/>
    </source>
</evidence>
<feature type="domain" description="HTH myb-type" evidence="15">
    <location>
        <begin position="151"/>
        <end position="210"/>
    </location>
</feature>
<keyword evidence="8 11" id="KW-0010">Activator</keyword>
<dbReference type="Gramene" id="ONI32884">
    <property type="protein sequence ID" value="ONI32884"/>
    <property type="gene ID" value="PRUPE_1G391400"/>
</dbReference>
<dbReference type="InterPro" id="IPR001789">
    <property type="entry name" value="Sig_transdc_resp-reg_receiver"/>
</dbReference>
<dbReference type="SUPFAM" id="SSF46689">
    <property type="entry name" value="Homeodomain-like"/>
    <property type="match status" value="1"/>
</dbReference>
<dbReference type="PIRSF" id="PIRSF036392">
    <property type="entry name" value="RR_ARR_type-B"/>
    <property type="match status" value="1"/>
</dbReference>
<evidence type="ECO:0000256" key="12">
    <source>
        <dbReference type="PROSITE-ProRule" id="PRU00169"/>
    </source>
</evidence>
<feature type="domain" description="Response regulatory" evidence="14">
    <location>
        <begin position="1"/>
        <end position="83"/>
    </location>
</feature>
<evidence type="ECO:0000256" key="6">
    <source>
        <dbReference type="ARBA" id="ARBA00023015"/>
    </source>
</evidence>
<evidence type="ECO:0000256" key="1">
    <source>
        <dbReference type="ARBA" id="ARBA00004123"/>
    </source>
</evidence>
<keyword evidence="6 11" id="KW-0805">Transcription regulation</keyword>
<dbReference type="AlphaFoldDB" id="A0A251RA13"/>
<dbReference type="PANTHER" id="PTHR43874:SF7">
    <property type="entry name" value="TWO-COMPONENT RESPONSE REGULATOR ARR10"/>
    <property type="match status" value="1"/>
</dbReference>
<comment type="function">
    <text evidence="11">Transcriptional activator that binds specific DNA sequence.</text>
</comment>
<dbReference type="GO" id="GO:0003677">
    <property type="term" value="F:DNA binding"/>
    <property type="evidence" value="ECO:0007669"/>
    <property type="project" value="UniProtKB-KW"/>
</dbReference>
<dbReference type="InterPro" id="IPR017053">
    <property type="entry name" value="Response_reg_B-typ_pln"/>
</dbReference>
<keyword evidence="5 11" id="KW-0902">Two-component regulatory system</keyword>
<sequence length="611" mass="67312">MTVEGVLDEPRDQFPIGMRVLAVDDDPICLKLLDALLRRCKYHVLSANGDTKLVMKGITHGACDYLLKPVRIEQLKNIWQHVIRRKKVDSKDQNSCNQEKSHAGNGEGGPGSAGTGNSDQNAKLNKKRKDQDEDEDDDRDEDGHDNDDPSTQKKPRVVWSLELHRKFVAAVNQLGIDKAVPKKILDLMNVEKLTRENVASHLQKYRLYLKRISRVANQQANMVAALGTSDSSYLQMTSVNGVGNFHPLTGPGQFHNNAFRSFPPSGMVGRLNTPAGLGLHCLPSSGMFQLSHAQNPSNSINDQPLIFPGNRNGNILPAPLELDQQHGTEAACVADFSAAVNGTTVYPTSSGLPDAKVFNSSNDALGLADNPILRHTRDSEVGRNYVNQSSVSRASLRSELSPPFLDHGRLNDNWSSASQPSMFCSNSFSSRDSFKQATLLQSNLKDNMPVMSSQIGSSQIDVSISCQSQDSRFGLPIQASAISNNSGQTINNDPFQGWDDHKPDSQYPSDVMCTSMNSLMPVNDTVAPFDQNSDSRRTSFQRNMGFNSIGQSNFLDPLLMKYDNVEPTQDASLKMRPGYLMDQRKLQGGYNPNNVGSLDELVSAMMKQERR</sequence>
<proteinExistence type="inferred from homology"/>
<dbReference type="InterPro" id="IPR001005">
    <property type="entry name" value="SANT/Myb"/>
</dbReference>
<feature type="compositionally biased region" description="Gly residues" evidence="13">
    <location>
        <begin position="105"/>
        <end position="114"/>
    </location>
</feature>
<dbReference type="PROSITE" id="PS50110">
    <property type="entry name" value="RESPONSE_REGULATORY"/>
    <property type="match status" value="1"/>
</dbReference>
<dbReference type="PANTHER" id="PTHR43874">
    <property type="entry name" value="TWO-COMPONENT RESPONSE REGULATOR"/>
    <property type="match status" value="1"/>
</dbReference>
<evidence type="ECO:0000256" key="10">
    <source>
        <dbReference type="ARBA" id="ARBA00023242"/>
    </source>
</evidence>
<dbReference type="SUPFAM" id="SSF52172">
    <property type="entry name" value="CheY-like"/>
    <property type="match status" value="1"/>
</dbReference>
<dbReference type="GO" id="GO:0003700">
    <property type="term" value="F:DNA-binding transcription factor activity"/>
    <property type="evidence" value="ECO:0007669"/>
    <property type="project" value="UniProtKB-UniRule"/>
</dbReference>
<keyword evidence="3" id="KW-0597">Phosphoprotein</keyword>
<gene>
    <name evidence="16" type="ORF">PRUPE_1G391400</name>
</gene>
<evidence type="ECO:0000256" key="13">
    <source>
        <dbReference type="SAM" id="MobiDB-lite"/>
    </source>
</evidence>
<dbReference type="PROSITE" id="PS51294">
    <property type="entry name" value="HTH_MYB"/>
    <property type="match status" value="1"/>
</dbReference>
<evidence type="ECO:0000256" key="3">
    <source>
        <dbReference type="ARBA" id="ARBA00022553"/>
    </source>
</evidence>
<evidence type="ECO:0000259" key="14">
    <source>
        <dbReference type="PROSITE" id="PS50110"/>
    </source>
</evidence>
<dbReference type="Pfam" id="PF00249">
    <property type="entry name" value="Myb_DNA-binding"/>
    <property type="match status" value="1"/>
</dbReference>
<feature type="compositionally biased region" description="Acidic residues" evidence="13">
    <location>
        <begin position="132"/>
        <end position="145"/>
    </location>
</feature>
<evidence type="ECO:0000256" key="9">
    <source>
        <dbReference type="ARBA" id="ARBA00023163"/>
    </source>
</evidence>
<dbReference type="GO" id="GO:0005634">
    <property type="term" value="C:nucleus"/>
    <property type="evidence" value="ECO:0007669"/>
    <property type="project" value="UniProtKB-SubCell"/>
</dbReference>
<keyword evidence="17" id="KW-1185">Reference proteome</keyword>
<dbReference type="Proteomes" id="UP000006882">
    <property type="component" value="Chromosome G1"/>
</dbReference>
<dbReference type="Gene3D" id="1.10.10.60">
    <property type="entry name" value="Homeodomain-like"/>
    <property type="match status" value="1"/>
</dbReference>
<dbReference type="InterPro" id="IPR009057">
    <property type="entry name" value="Homeodomain-like_sf"/>
</dbReference>
<evidence type="ECO:0000256" key="5">
    <source>
        <dbReference type="ARBA" id="ARBA00023012"/>
    </source>
</evidence>
<keyword evidence="4" id="KW-0932">Cytokinin signaling pathway</keyword>
<dbReference type="NCBIfam" id="TIGR01557">
    <property type="entry name" value="myb_SHAQKYF"/>
    <property type="match status" value="1"/>
</dbReference>